<keyword evidence="11" id="KW-0325">Glycoprotein</keyword>
<reference evidence="23" key="2">
    <citation type="submission" date="2025-08" db="UniProtKB">
        <authorList>
            <consortium name="Ensembl"/>
        </authorList>
    </citation>
    <scope>IDENTIFICATION</scope>
</reference>
<evidence type="ECO:0000256" key="18">
    <source>
        <dbReference type="ARBA" id="ARBA00036634"/>
    </source>
</evidence>
<evidence type="ECO:0000256" key="4">
    <source>
        <dbReference type="ARBA" id="ARBA00022729"/>
    </source>
</evidence>
<evidence type="ECO:0000256" key="9">
    <source>
        <dbReference type="ARBA" id="ARBA00023157"/>
    </source>
</evidence>
<reference evidence="24" key="1">
    <citation type="submission" date="2011-12" db="EMBL/GenBank/DDBJ databases">
        <title>The Draft Genome of Lepisosteus oculatus.</title>
        <authorList>
            <consortium name="The Broad Institute Genome Assembly &amp; Analysis Group"/>
            <consortium name="Computational R&amp;D Group"/>
            <consortium name="and Sequencing Platform"/>
            <person name="Di Palma F."/>
            <person name="Alfoldi J."/>
            <person name="Johnson J."/>
            <person name="Berlin A."/>
            <person name="Gnerre S."/>
            <person name="Jaffe D."/>
            <person name="MacCallum I."/>
            <person name="Young S."/>
            <person name="Walker B.J."/>
            <person name="Lander E.S."/>
            <person name="Lindblad-Toh K."/>
        </authorList>
    </citation>
    <scope>NUCLEOTIDE SEQUENCE [LARGE SCALE GENOMIC DNA]</scope>
</reference>
<feature type="transmembrane region" description="Helical" evidence="20">
    <location>
        <begin position="280"/>
        <end position="306"/>
    </location>
</feature>
<comment type="subcellular location">
    <subcellularLocation>
        <location evidence="15">Postsynaptic cell membrane</location>
        <topology evidence="15">Multi-pass membrane protein</topology>
    </subcellularLocation>
</comment>
<accession>W5MZD1</accession>
<evidence type="ECO:0000256" key="3">
    <source>
        <dbReference type="ARBA" id="ARBA00022692"/>
    </source>
</evidence>
<organism evidence="23 24">
    <name type="scientific">Lepisosteus oculatus</name>
    <name type="common">Spotted gar</name>
    <dbReference type="NCBI Taxonomy" id="7918"/>
    <lineage>
        <taxon>Eukaryota</taxon>
        <taxon>Metazoa</taxon>
        <taxon>Chordata</taxon>
        <taxon>Craniata</taxon>
        <taxon>Vertebrata</taxon>
        <taxon>Euteleostomi</taxon>
        <taxon>Actinopterygii</taxon>
        <taxon>Neopterygii</taxon>
        <taxon>Holostei</taxon>
        <taxon>Semionotiformes</taxon>
        <taxon>Lepisosteidae</taxon>
        <taxon>Lepisosteus</taxon>
    </lineage>
</organism>
<dbReference type="GO" id="GO:0022850">
    <property type="term" value="F:serotonin-gated monoatomic cation channel activity"/>
    <property type="evidence" value="ECO:0000318"/>
    <property type="project" value="GO_Central"/>
</dbReference>
<dbReference type="OMA" id="PVRDHTH"/>
<keyword evidence="8 20" id="KW-0472">Membrane</keyword>
<evidence type="ECO:0000256" key="6">
    <source>
        <dbReference type="ARBA" id="ARBA00023018"/>
    </source>
</evidence>
<keyword evidence="7 20" id="KW-0406">Ion transport</keyword>
<keyword evidence="10" id="KW-0675">Receptor</keyword>
<dbReference type="FunFam" id="2.70.170.10:FF:000017">
    <property type="entry name" value="5-hydroxytryptamine receptor 3A"/>
    <property type="match status" value="1"/>
</dbReference>
<evidence type="ECO:0000259" key="21">
    <source>
        <dbReference type="Pfam" id="PF02931"/>
    </source>
</evidence>
<evidence type="ECO:0000256" key="20">
    <source>
        <dbReference type="RuleBase" id="RU000687"/>
    </source>
</evidence>
<evidence type="ECO:0000256" key="15">
    <source>
        <dbReference type="ARBA" id="ARBA00034104"/>
    </source>
</evidence>
<dbReference type="AlphaFoldDB" id="W5MZD1"/>
<keyword evidence="1 20" id="KW-0813">Transport</keyword>
<evidence type="ECO:0000256" key="11">
    <source>
        <dbReference type="ARBA" id="ARBA00023180"/>
    </source>
</evidence>
<keyword evidence="2" id="KW-1003">Cell membrane</keyword>
<dbReference type="GeneTree" id="ENSGT00940000163471"/>
<feature type="domain" description="Neurotransmitter-gated ion-channel ligand-binding" evidence="21">
    <location>
        <begin position="24"/>
        <end position="218"/>
    </location>
</feature>
<evidence type="ECO:0000256" key="10">
    <source>
        <dbReference type="ARBA" id="ARBA00023170"/>
    </source>
</evidence>
<feature type="transmembrane region" description="Helical" evidence="20">
    <location>
        <begin position="250"/>
        <end position="268"/>
    </location>
</feature>
<feature type="domain" description="Neurotransmitter-gated ion-channel transmembrane" evidence="22">
    <location>
        <begin position="227"/>
        <end position="310"/>
    </location>
</feature>
<evidence type="ECO:0000256" key="16">
    <source>
        <dbReference type="ARBA" id="ARBA00034430"/>
    </source>
</evidence>
<evidence type="ECO:0000259" key="22">
    <source>
        <dbReference type="Pfam" id="PF02932"/>
    </source>
</evidence>
<evidence type="ECO:0000256" key="1">
    <source>
        <dbReference type="ARBA" id="ARBA00022448"/>
    </source>
</evidence>
<dbReference type="PRINTS" id="PR00252">
    <property type="entry name" value="NRIONCHANNEL"/>
</dbReference>
<evidence type="ECO:0000313" key="23">
    <source>
        <dbReference type="Ensembl" id="ENSLOCP00000013740.1"/>
    </source>
</evidence>
<dbReference type="GO" id="GO:0045202">
    <property type="term" value="C:synapse"/>
    <property type="evidence" value="ECO:0000318"/>
    <property type="project" value="GO_Central"/>
</dbReference>
<dbReference type="GO" id="GO:0007268">
    <property type="term" value="P:chemical synaptic transmission"/>
    <property type="evidence" value="ECO:0000318"/>
    <property type="project" value="GO_Central"/>
</dbReference>
<dbReference type="PROSITE" id="PS00236">
    <property type="entry name" value="NEUROTR_ION_CHANNEL"/>
    <property type="match status" value="1"/>
</dbReference>
<dbReference type="InterPro" id="IPR038050">
    <property type="entry name" value="Neuro_actylchol_rec"/>
</dbReference>
<evidence type="ECO:0000256" key="17">
    <source>
        <dbReference type="ARBA" id="ARBA00036239"/>
    </source>
</evidence>
<dbReference type="GO" id="GO:0042391">
    <property type="term" value="P:regulation of membrane potential"/>
    <property type="evidence" value="ECO:0000318"/>
    <property type="project" value="GO_Central"/>
</dbReference>
<evidence type="ECO:0000256" key="12">
    <source>
        <dbReference type="ARBA" id="ARBA00023257"/>
    </source>
</evidence>
<keyword evidence="3 20" id="KW-0812">Transmembrane</keyword>
<dbReference type="InterPro" id="IPR006202">
    <property type="entry name" value="Neur_chan_lig-bd"/>
</dbReference>
<comment type="catalytic activity">
    <reaction evidence="17">
        <text>Na(+)(in) = Na(+)(out)</text>
        <dbReference type="Rhea" id="RHEA:34963"/>
        <dbReference type="ChEBI" id="CHEBI:29101"/>
    </reaction>
</comment>
<comment type="function">
    <text evidence="19">Forms serotonin (5-hydroxytryptamine/5-HT3)-activated cation-selective channel complexes, which when activated cause fast, depolarizing responses in neurons.</text>
</comment>
<dbReference type="InterPro" id="IPR018000">
    <property type="entry name" value="Neurotransmitter_ion_chnl_CS"/>
</dbReference>
<feature type="transmembrane region" description="Helical" evidence="20">
    <location>
        <begin position="413"/>
        <end position="431"/>
    </location>
</feature>
<dbReference type="GO" id="GO:0005231">
    <property type="term" value="F:excitatory extracellular ligand-gated monoatomic ion channel activity"/>
    <property type="evidence" value="ECO:0000318"/>
    <property type="project" value="GO_Central"/>
</dbReference>
<comment type="catalytic activity">
    <reaction evidence="18">
        <text>Ca(2+)(in) = Ca(2+)(out)</text>
        <dbReference type="Rhea" id="RHEA:29671"/>
        <dbReference type="ChEBI" id="CHEBI:29108"/>
    </reaction>
</comment>
<keyword evidence="12" id="KW-0628">Postsynaptic cell membrane</keyword>
<comment type="similarity">
    <text evidence="20">Belongs to the ligand-gated ion channel (TC 1.A.9) family.</text>
</comment>
<evidence type="ECO:0000256" key="2">
    <source>
        <dbReference type="ARBA" id="ARBA00022475"/>
    </source>
</evidence>
<name>W5MZD1_LEPOC</name>
<keyword evidence="4" id="KW-0732">Signal</keyword>
<evidence type="ECO:0000256" key="14">
    <source>
        <dbReference type="ARBA" id="ARBA00023303"/>
    </source>
</evidence>
<keyword evidence="14 20" id="KW-0407">Ion channel</keyword>
<dbReference type="GO" id="GO:0034220">
    <property type="term" value="P:monoatomic ion transmembrane transport"/>
    <property type="evidence" value="ECO:0000318"/>
    <property type="project" value="GO_Central"/>
</dbReference>
<dbReference type="Gene3D" id="1.20.58.390">
    <property type="entry name" value="Neurotransmitter-gated ion-channel transmembrane domain"/>
    <property type="match status" value="1"/>
</dbReference>
<dbReference type="PANTHER" id="PTHR18945">
    <property type="entry name" value="NEUROTRANSMITTER GATED ION CHANNEL"/>
    <property type="match status" value="1"/>
</dbReference>
<dbReference type="InParanoid" id="W5MZD1"/>
<dbReference type="Proteomes" id="UP000018468">
    <property type="component" value="Linkage group LG10"/>
</dbReference>
<dbReference type="GO" id="GO:0043005">
    <property type="term" value="C:neuron projection"/>
    <property type="evidence" value="ECO:0000318"/>
    <property type="project" value="GO_Central"/>
</dbReference>
<keyword evidence="13" id="KW-1071">Ligand-gated ion channel</keyword>
<dbReference type="SUPFAM" id="SSF63712">
    <property type="entry name" value="Nicotinic receptor ligand binding domain-like"/>
    <property type="match status" value="1"/>
</dbReference>
<dbReference type="Ensembl" id="ENSLOCT00000013769.1">
    <property type="protein sequence ID" value="ENSLOCP00000013740.1"/>
    <property type="gene ID" value="ENSLOCG00000011179.1"/>
</dbReference>
<dbReference type="GO" id="GO:0045211">
    <property type="term" value="C:postsynaptic membrane"/>
    <property type="evidence" value="ECO:0007669"/>
    <property type="project" value="UniProtKB-SubCell"/>
</dbReference>
<dbReference type="eggNOG" id="KOG3645">
    <property type="taxonomic scope" value="Eukaryota"/>
</dbReference>
<dbReference type="GO" id="GO:1902495">
    <property type="term" value="C:transmembrane transporter complex"/>
    <property type="evidence" value="ECO:0000318"/>
    <property type="project" value="GO_Central"/>
</dbReference>
<evidence type="ECO:0000256" key="8">
    <source>
        <dbReference type="ARBA" id="ARBA00023136"/>
    </source>
</evidence>
<dbReference type="Pfam" id="PF02931">
    <property type="entry name" value="Neur_chan_LBD"/>
    <property type="match status" value="1"/>
</dbReference>
<dbReference type="InterPro" id="IPR036719">
    <property type="entry name" value="Neuro-gated_channel_TM_sf"/>
</dbReference>
<keyword evidence="5 20" id="KW-1133">Transmembrane helix</keyword>
<evidence type="ECO:0000256" key="13">
    <source>
        <dbReference type="ARBA" id="ARBA00023286"/>
    </source>
</evidence>
<dbReference type="STRING" id="7918.ENSLOCP00000013740"/>
<dbReference type="Pfam" id="PF02932">
    <property type="entry name" value="Neur_chan_memb"/>
    <property type="match status" value="1"/>
</dbReference>
<keyword evidence="24" id="KW-1185">Reference proteome</keyword>
<dbReference type="GO" id="GO:1904315">
    <property type="term" value="F:transmitter-gated monoatomic ion channel activity involved in regulation of postsynaptic membrane potential"/>
    <property type="evidence" value="ECO:0000318"/>
    <property type="project" value="GO_Central"/>
</dbReference>
<dbReference type="Gene3D" id="2.70.170.10">
    <property type="entry name" value="Neurotransmitter-gated ion-channel ligand-binding domain"/>
    <property type="match status" value="1"/>
</dbReference>
<sequence>EKVCSYNDVIQYLNLSKDNNLFTLTRPVKDWRDPTEVYIEVFLYAILAVIEKSQIFTAFIWTLTSWENEFISWDPSQFCGISNISIPRELMWEPDVFIFEATDEDKSQRSPYLYILNDGTVFVEDDVRAVTSCRMNVYQFPFDTQTCNLTFGAMIHQVDTVRLIPFSNSSRATELSQQVLHSQGDWEFLGMRVLNSSFGLDRGKWDQIIYEISMKRRPELYVINFLLPIFFFLLLDIFSFFISETKGEKLGFKVTIILGISVLLLILNEILPSSSRKPPLIANFCIAIFAFMLLSLLETILITYLMEKDSASPAERGLKGCEMLSSEPSRKAETEGYQEHSECAAGRRPFLCFTILWPLQGSNSSITVKKGVVTDSSDELLATAEHVSILLSSTSEDTEPGYWTKLAEKIHKVFFCCYLASVVVFLVFMFLTW</sequence>
<evidence type="ECO:0000313" key="24">
    <source>
        <dbReference type="Proteomes" id="UP000018468"/>
    </source>
</evidence>
<evidence type="ECO:0000256" key="5">
    <source>
        <dbReference type="ARBA" id="ARBA00022989"/>
    </source>
</evidence>
<keyword evidence="9" id="KW-1015">Disulfide bond</keyword>
<dbReference type="HOGENOM" id="CLU_018074_5_1_1"/>
<keyword evidence="6" id="KW-0770">Synapse</keyword>
<proteinExistence type="inferred from homology"/>
<dbReference type="EMBL" id="AHAT01000258">
    <property type="status" value="NOT_ANNOTATED_CDS"/>
    <property type="molecule type" value="Genomic_DNA"/>
</dbReference>
<comment type="catalytic activity">
    <reaction evidence="16">
        <text>K(+)(in) = K(+)(out)</text>
        <dbReference type="Rhea" id="RHEA:29463"/>
        <dbReference type="ChEBI" id="CHEBI:29103"/>
    </reaction>
</comment>
<reference evidence="23" key="3">
    <citation type="submission" date="2025-09" db="UniProtKB">
        <authorList>
            <consortium name="Ensembl"/>
        </authorList>
    </citation>
    <scope>IDENTIFICATION</scope>
</reference>
<dbReference type="InterPro" id="IPR036734">
    <property type="entry name" value="Neur_chan_lig-bd_sf"/>
</dbReference>
<dbReference type="FunFam" id="1.20.58.390:FF:000103">
    <property type="entry name" value="Si:ch211-256e16.10"/>
    <property type="match status" value="1"/>
</dbReference>
<feature type="transmembrane region" description="Helical" evidence="20">
    <location>
        <begin position="220"/>
        <end position="243"/>
    </location>
</feature>
<dbReference type="SUPFAM" id="SSF90112">
    <property type="entry name" value="Neurotransmitter-gated ion-channel transmembrane pore"/>
    <property type="match status" value="1"/>
</dbReference>
<protein>
    <submittedName>
        <fullName evidence="23">Uncharacterized protein</fullName>
    </submittedName>
</protein>
<dbReference type="InterPro" id="IPR006029">
    <property type="entry name" value="Neurotrans-gated_channel_TM"/>
</dbReference>
<evidence type="ECO:0000256" key="19">
    <source>
        <dbReference type="ARBA" id="ARBA00037540"/>
    </source>
</evidence>
<evidence type="ECO:0000256" key="7">
    <source>
        <dbReference type="ARBA" id="ARBA00023065"/>
    </source>
</evidence>
<dbReference type="GO" id="GO:0005886">
    <property type="term" value="C:plasma membrane"/>
    <property type="evidence" value="ECO:0000318"/>
    <property type="project" value="GO_Central"/>
</dbReference>
<dbReference type="InterPro" id="IPR006201">
    <property type="entry name" value="Neur_channel"/>
</dbReference>